<dbReference type="Pfam" id="PF02230">
    <property type="entry name" value="Abhydrolase_2"/>
    <property type="match status" value="1"/>
</dbReference>
<dbReference type="GO" id="GO:0004740">
    <property type="term" value="F:pyruvate dehydrogenase (acetyl-transferring) kinase activity"/>
    <property type="evidence" value="ECO:0007669"/>
    <property type="project" value="TreeGrafter"/>
</dbReference>
<proteinExistence type="inferred from homology"/>
<evidence type="ECO:0000256" key="5">
    <source>
        <dbReference type="ARBA" id="ARBA00022777"/>
    </source>
</evidence>
<dbReference type="InterPro" id="IPR012340">
    <property type="entry name" value="NA-bd_OB-fold"/>
</dbReference>
<evidence type="ECO:0000256" key="4">
    <source>
        <dbReference type="ARBA" id="ARBA00022741"/>
    </source>
</evidence>
<dbReference type="Pfam" id="PF17207">
    <property type="entry name" value="MCM_OB"/>
    <property type="match status" value="1"/>
</dbReference>
<dbReference type="SUPFAM" id="SSF52540">
    <property type="entry name" value="P-loop containing nucleoside triphosphate hydrolases"/>
    <property type="match status" value="1"/>
</dbReference>
<dbReference type="InterPro" id="IPR018955">
    <property type="entry name" value="BCDHK/PDK_N"/>
</dbReference>
<feature type="region of interest" description="Disordered" evidence="9">
    <location>
        <begin position="1006"/>
        <end position="1031"/>
    </location>
</feature>
<dbReference type="InterPro" id="IPR036890">
    <property type="entry name" value="HATPase_C_sf"/>
</dbReference>
<dbReference type="InterPro" id="IPR036784">
    <property type="entry name" value="AK/P_DHK_N_sf"/>
</dbReference>
<dbReference type="SMART" id="SM00350">
    <property type="entry name" value="MCM"/>
    <property type="match status" value="1"/>
</dbReference>
<evidence type="ECO:0000256" key="9">
    <source>
        <dbReference type="SAM" id="MobiDB-lite"/>
    </source>
</evidence>
<dbReference type="InterPro" id="IPR031327">
    <property type="entry name" value="MCM"/>
</dbReference>
<dbReference type="InterPro" id="IPR033762">
    <property type="entry name" value="MCM_OB"/>
</dbReference>
<dbReference type="InterPro" id="IPR029058">
    <property type="entry name" value="AB_hydrolase_fold"/>
</dbReference>
<dbReference type="PROSITE" id="PS50051">
    <property type="entry name" value="MCM_2"/>
    <property type="match status" value="1"/>
</dbReference>
<dbReference type="GO" id="GO:0003677">
    <property type="term" value="F:DNA binding"/>
    <property type="evidence" value="ECO:0007669"/>
    <property type="project" value="InterPro"/>
</dbReference>
<comment type="subcellular location">
    <subcellularLocation>
        <location evidence="8">Mitochondrion matrix</location>
    </subcellularLocation>
</comment>
<accession>A0A813DJ74</accession>
<dbReference type="InterPro" id="IPR011990">
    <property type="entry name" value="TPR-like_helical_dom_sf"/>
</dbReference>
<dbReference type="PANTHER" id="PTHR11947">
    <property type="entry name" value="PYRUVATE DEHYDROGENASE KINASE"/>
    <property type="match status" value="1"/>
</dbReference>
<dbReference type="SUPFAM" id="SSF69012">
    <property type="entry name" value="alpha-ketoacid dehydrogenase kinase, N-terminal domain"/>
    <property type="match status" value="1"/>
</dbReference>
<organism evidence="11 12">
    <name type="scientific">Polarella glacialis</name>
    <name type="common">Dinoflagellate</name>
    <dbReference type="NCBI Taxonomy" id="89957"/>
    <lineage>
        <taxon>Eukaryota</taxon>
        <taxon>Sar</taxon>
        <taxon>Alveolata</taxon>
        <taxon>Dinophyceae</taxon>
        <taxon>Suessiales</taxon>
        <taxon>Suessiaceae</taxon>
        <taxon>Polarella</taxon>
    </lineage>
</organism>
<evidence type="ECO:0000256" key="2">
    <source>
        <dbReference type="ARBA" id="ARBA00022553"/>
    </source>
</evidence>
<dbReference type="PANTHER" id="PTHR11947:SF20">
    <property type="entry name" value="[3-METHYL-2-OXOBUTANOATE DEHYDROGENASE [LIPOAMIDE]] KINASE, MITOCHONDRIAL"/>
    <property type="match status" value="1"/>
</dbReference>
<dbReference type="InterPro" id="IPR001208">
    <property type="entry name" value="MCM_dom"/>
</dbReference>
<name>A0A813DJ74_POLGL</name>
<dbReference type="GO" id="GO:0005759">
    <property type="term" value="C:mitochondrial matrix"/>
    <property type="evidence" value="ECO:0007669"/>
    <property type="project" value="UniProtKB-SubCell"/>
</dbReference>
<keyword evidence="6 8" id="KW-0067">ATP-binding</keyword>
<keyword evidence="2" id="KW-0597">Phosphoprotein</keyword>
<dbReference type="Gene3D" id="3.40.50.1820">
    <property type="entry name" value="alpha/beta hydrolase"/>
    <property type="match status" value="1"/>
</dbReference>
<dbReference type="Gene3D" id="3.40.50.300">
    <property type="entry name" value="P-loop containing nucleotide triphosphate hydrolases"/>
    <property type="match status" value="1"/>
</dbReference>
<dbReference type="InterPro" id="IPR039028">
    <property type="entry name" value="BCKD/PDK"/>
</dbReference>
<dbReference type="Pfam" id="PF10436">
    <property type="entry name" value="BCDHK_Adom3"/>
    <property type="match status" value="1"/>
</dbReference>
<evidence type="ECO:0000256" key="8">
    <source>
        <dbReference type="RuleBase" id="RU366032"/>
    </source>
</evidence>
<dbReference type="SUPFAM" id="SSF50249">
    <property type="entry name" value="Nucleic acid-binding proteins"/>
    <property type="match status" value="1"/>
</dbReference>
<dbReference type="Gene3D" id="2.40.50.140">
    <property type="entry name" value="Nucleic acid-binding proteins"/>
    <property type="match status" value="1"/>
</dbReference>
<keyword evidence="12" id="KW-1185">Reference proteome</keyword>
<reference evidence="11" key="1">
    <citation type="submission" date="2021-02" db="EMBL/GenBank/DDBJ databases">
        <authorList>
            <person name="Dougan E. K."/>
            <person name="Rhodes N."/>
            <person name="Thang M."/>
            <person name="Chan C."/>
        </authorList>
    </citation>
    <scope>NUCLEOTIDE SEQUENCE</scope>
</reference>
<comment type="caution">
    <text evidence="11">The sequence shown here is derived from an EMBL/GenBank/DDBJ whole genome shotgun (WGS) entry which is preliminary data.</text>
</comment>
<keyword evidence="3 8" id="KW-0808">Transferase</keyword>
<dbReference type="Pfam" id="PF00493">
    <property type="entry name" value="MCM"/>
    <property type="match status" value="1"/>
</dbReference>
<comment type="similarity">
    <text evidence="1 8">Belongs to the PDK/BCKDK protein kinase family.</text>
</comment>
<dbReference type="Gene3D" id="2.20.28.10">
    <property type="match status" value="1"/>
</dbReference>
<dbReference type="InterPro" id="IPR027417">
    <property type="entry name" value="P-loop_NTPase"/>
</dbReference>
<evidence type="ECO:0000256" key="3">
    <source>
        <dbReference type="ARBA" id="ARBA00022679"/>
    </source>
</evidence>
<evidence type="ECO:0000259" key="10">
    <source>
        <dbReference type="PROSITE" id="PS50051"/>
    </source>
</evidence>
<evidence type="ECO:0000256" key="6">
    <source>
        <dbReference type="ARBA" id="ARBA00022840"/>
    </source>
</evidence>
<dbReference type="InterPro" id="IPR003140">
    <property type="entry name" value="PLipase/COase/thioEstase"/>
</dbReference>
<dbReference type="InterPro" id="IPR003594">
    <property type="entry name" value="HATPase_dom"/>
</dbReference>
<dbReference type="SUPFAM" id="SSF55874">
    <property type="entry name" value="ATPase domain of HSP90 chaperone/DNA topoisomerase II/histidine kinase"/>
    <property type="match status" value="1"/>
</dbReference>
<dbReference type="EC" id="2.7.11.-" evidence="8"/>
<feature type="compositionally biased region" description="Polar residues" evidence="9">
    <location>
        <begin position="1016"/>
        <end position="1025"/>
    </location>
</feature>
<dbReference type="GO" id="GO:0016787">
    <property type="term" value="F:hydrolase activity"/>
    <property type="evidence" value="ECO:0007669"/>
    <property type="project" value="InterPro"/>
</dbReference>
<dbReference type="EMBL" id="CAJNNV010001674">
    <property type="protein sequence ID" value="CAE8585565.1"/>
    <property type="molecule type" value="Genomic_DNA"/>
</dbReference>
<feature type="domain" description="MCM C-terminal AAA(+) ATPase" evidence="10">
    <location>
        <begin position="370"/>
        <end position="475"/>
    </location>
</feature>
<evidence type="ECO:0000256" key="7">
    <source>
        <dbReference type="ARBA" id="ARBA00023128"/>
    </source>
</evidence>
<protein>
    <recommendedName>
        <fullName evidence="8">Protein-serine/threonine kinase</fullName>
        <ecNumber evidence="8">2.7.11.-</ecNumber>
    </recommendedName>
</protein>
<keyword evidence="7 8" id="KW-0496">Mitochondrion</keyword>
<feature type="compositionally biased region" description="Low complexity" evidence="9">
    <location>
        <begin position="1006"/>
        <end position="1015"/>
    </location>
</feature>
<dbReference type="Gene3D" id="1.25.40.10">
    <property type="entry name" value="Tetratricopeptide repeat domain"/>
    <property type="match status" value="1"/>
</dbReference>
<sequence>MAASGSSVPSGVWQPSQQDLLRLAELFPVYFPDAASAQEERSDARRRGGGLAEVPEAQEAMRWCAAFRAAEKAAAPTLAAALQAGRARFSLPELRALRPASGEELSARLRNQPESFLSEVGLGLHMAALTLGLAPAPRAVATPQGSGVGVSGAEGSPERIDVEVVAPELDRPVEAVRSELIDRYVGLSGSVVRAANVAPLITELSFMCSRCSSEVQTPSKEGRFEFPSSCPKKCRFARFSVNRDKCKAIDWQRVRLQEDFAELNAASGGPQRRMPRTVDCDLKRGLVGSCVPGDAVTLYGIVRCMPTAGPTGGGEGRQAPGRSLYILYLEVKAVVNNRRKEALGGTGSLEEDFTPLQLEFIREFHREKERLPVLVASFCRHIYGQHLVKAALILALLGGVPLRAEGVERRLRRRGDLHVLLLGDPGLGKSELLKALARLSPRGVYVSGNSSSTAGLTASVVRDPSGEFALEASQLHGEGNHFFGDGQWRAAAARYRSALALCDSEAFPDPENLAQRCRGNLAACALREGDFDEALRQSESVSSPASVPDSATMIAWLDTALSHVRHLHLCIAQPFVDVERADCRLAGELSCCPMSWPSLPRSFKRIREVINSPCVNISLGQLLRSTSSDPLSLQQSAQWLQNQLPIRFARRIEDILQLPHVVVINPQINRILSTYIETFERVSAFPEVRTPDDEADFLELIKDQLAKHNSGTRLVAEGYRDVRALYPSIRLEAFLHDHFTTRIATRILMDNYVEMRSPQPGFYGVVCQGMRPLDIIQQLSAELIELTRSLYGSAPEVEFRGNPDCILDYIPRHVKYMLRELLKNAFRSTVERHLRKGGGSLTKDIPPVVVELQQGDVHVIIKISDQGGGMPKHVQKEAWQYGWTTVESSHGEEASMVAEESCTWDRARSTAVVHSKSSELAGYGFGLPLTRLHAQYFGGDVFMQAMPGHGTDMYLMLTHLKEGTPSTEIDDLSTNLYAKALLVEPTHPKNRFRHALALIRRRSAPAAGPEECAPETQATASSSSGQRRHRARDLLQAQEDLEMAGARSATKAVLDALEELREEAAAGSVHLRPQPWRFPAGLRDFEYRHGPDQEAQAQPVPGAAIDEGCAPGLERNLMIMLHGFGGRKEPFLGLAENLQLPKTATLCFNGPEALPDELLDDLPGFSWFAMLDEETMDFIRPSAKERRRLLSLEASAKLLAEAIEVLVDHCGWLHNEIFLLGYGQGGTLALDFLLRPPSPRLGRLGGVVGVATEVLPERLAQGPRPLVVEGDEVPSVLLIHGALDKQTSPAAAKASLKRLQEDLGALEEEVKLKVFPDRGGEMLRGGHEEESRCLMEFLSDRLHGVGRRGSQEAMEKLGAEQVSFVEKLPQDAMPFAEDAAMAALQPSLSEMD</sequence>
<dbReference type="GO" id="GO:0005524">
    <property type="term" value="F:ATP binding"/>
    <property type="evidence" value="ECO:0007669"/>
    <property type="project" value="UniProtKB-UniRule"/>
</dbReference>
<keyword evidence="4 8" id="KW-0547">Nucleotide-binding</keyword>
<dbReference type="OrthoDB" id="422555at2759"/>
<dbReference type="SUPFAM" id="SSF53474">
    <property type="entry name" value="alpha/beta-Hydrolases"/>
    <property type="match status" value="1"/>
</dbReference>
<dbReference type="Pfam" id="PF02518">
    <property type="entry name" value="HATPase_c"/>
    <property type="match status" value="1"/>
</dbReference>
<keyword evidence="5 8" id="KW-0418">Kinase</keyword>
<evidence type="ECO:0000313" key="11">
    <source>
        <dbReference type="EMBL" id="CAE8585565.1"/>
    </source>
</evidence>
<dbReference type="Gene3D" id="3.30.565.10">
    <property type="entry name" value="Histidine kinase-like ATPase, C-terminal domain"/>
    <property type="match status" value="1"/>
</dbReference>
<evidence type="ECO:0000313" key="12">
    <source>
        <dbReference type="Proteomes" id="UP000654075"/>
    </source>
</evidence>
<dbReference type="GO" id="GO:0010906">
    <property type="term" value="P:regulation of glucose metabolic process"/>
    <property type="evidence" value="ECO:0007669"/>
    <property type="project" value="TreeGrafter"/>
</dbReference>
<dbReference type="SUPFAM" id="SSF48452">
    <property type="entry name" value="TPR-like"/>
    <property type="match status" value="1"/>
</dbReference>
<dbReference type="Gene3D" id="1.20.140.20">
    <property type="entry name" value="Alpha-ketoacid/pyruvate dehydrogenase kinase, N-terminal domain"/>
    <property type="match status" value="1"/>
</dbReference>
<dbReference type="Proteomes" id="UP000654075">
    <property type="component" value="Unassembled WGS sequence"/>
</dbReference>
<gene>
    <name evidence="11" type="ORF">PGLA1383_LOCUS4471</name>
</gene>
<evidence type="ECO:0000256" key="1">
    <source>
        <dbReference type="ARBA" id="ARBA00006155"/>
    </source>
</evidence>
<dbReference type="SMART" id="SM00387">
    <property type="entry name" value="HATPase_c"/>
    <property type="match status" value="1"/>
</dbReference>